<feature type="transmembrane region" description="Helical" evidence="16">
    <location>
        <begin position="20"/>
        <end position="39"/>
    </location>
</feature>
<dbReference type="SUPFAM" id="SSF48264">
    <property type="entry name" value="Cytochrome P450"/>
    <property type="match status" value="1"/>
</dbReference>
<dbReference type="GO" id="GO:0005789">
    <property type="term" value="C:endoplasmic reticulum membrane"/>
    <property type="evidence" value="ECO:0007669"/>
    <property type="project" value="UniProtKB-SubCell"/>
</dbReference>
<dbReference type="OrthoDB" id="1055148at2759"/>
<evidence type="ECO:0000256" key="8">
    <source>
        <dbReference type="ARBA" id="ARBA00022824"/>
    </source>
</evidence>
<dbReference type="GO" id="GO:0042448">
    <property type="term" value="P:progesterone metabolic process"/>
    <property type="evidence" value="ECO:0007669"/>
    <property type="project" value="TreeGrafter"/>
</dbReference>
<evidence type="ECO:0000256" key="14">
    <source>
        <dbReference type="PIRSR" id="PIRSR602401-1"/>
    </source>
</evidence>
<reference evidence="17 18" key="1">
    <citation type="journal article" date="2017" name="PLoS Biol.">
        <title>The sea cucumber genome provides insights into morphological evolution and visceral regeneration.</title>
        <authorList>
            <person name="Zhang X."/>
            <person name="Sun L."/>
            <person name="Yuan J."/>
            <person name="Sun Y."/>
            <person name="Gao Y."/>
            <person name="Zhang L."/>
            <person name="Li S."/>
            <person name="Dai H."/>
            <person name="Hamel J.F."/>
            <person name="Liu C."/>
            <person name="Yu Y."/>
            <person name="Liu S."/>
            <person name="Lin W."/>
            <person name="Guo K."/>
            <person name="Jin S."/>
            <person name="Xu P."/>
            <person name="Storey K.B."/>
            <person name="Huan P."/>
            <person name="Zhang T."/>
            <person name="Zhou Y."/>
            <person name="Zhang J."/>
            <person name="Lin C."/>
            <person name="Li X."/>
            <person name="Xing L."/>
            <person name="Huo D."/>
            <person name="Sun M."/>
            <person name="Wang L."/>
            <person name="Mercier A."/>
            <person name="Li F."/>
            <person name="Yang H."/>
            <person name="Xiang J."/>
        </authorList>
    </citation>
    <scope>NUCLEOTIDE SEQUENCE [LARGE SCALE GENOMIC DNA]</scope>
    <source>
        <strain evidence="17">Shaxun</strain>
        <tissue evidence="17">Muscle</tissue>
    </source>
</reference>
<evidence type="ECO:0000256" key="1">
    <source>
        <dbReference type="ARBA" id="ARBA00001971"/>
    </source>
</evidence>
<keyword evidence="8" id="KW-0256">Endoplasmic reticulum</keyword>
<dbReference type="PRINTS" id="PR00385">
    <property type="entry name" value="P450"/>
</dbReference>
<evidence type="ECO:0000256" key="11">
    <source>
        <dbReference type="ARBA" id="ARBA00023004"/>
    </source>
</evidence>
<keyword evidence="13 16" id="KW-0472">Membrane</keyword>
<gene>
    <name evidence="17" type="ORF">BSL78_07169</name>
</gene>
<name>A0A2G8L6J9_STIJA</name>
<evidence type="ECO:0000256" key="2">
    <source>
        <dbReference type="ARBA" id="ARBA00004174"/>
    </source>
</evidence>
<keyword evidence="18" id="KW-1185">Reference proteome</keyword>
<dbReference type="GO" id="GO:0005506">
    <property type="term" value="F:iron ion binding"/>
    <property type="evidence" value="ECO:0007669"/>
    <property type="project" value="InterPro"/>
</dbReference>
<keyword evidence="6 14" id="KW-0349">Heme</keyword>
<keyword evidence="12 15" id="KW-0503">Monooxygenase</keyword>
<evidence type="ECO:0000256" key="7">
    <source>
        <dbReference type="ARBA" id="ARBA00022723"/>
    </source>
</evidence>
<evidence type="ECO:0000256" key="12">
    <source>
        <dbReference type="ARBA" id="ARBA00023033"/>
    </source>
</evidence>
<dbReference type="Gene3D" id="1.10.630.10">
    <property type="entry name" value="Cytochrome P450"/>
    <property type="match status" value="1"/>
</dbReference>
<comment type="caution">
    <text evidence="17">The sequence shown here is derived from an EMBL/GenBank/DDBJ whole genome shotgun (WGS) entry which is preliminary data.</text>
</comment>
<evidence type="ECO:0000256" key="4">
    <source>
        <dbReference type="ARBA" id="ARBA00010617"/>
    </source>
</evidence>
<keyword evidence="11 14" id="KW-0408">Iron</keyword>
<evidence type="ECO:0000256" key="9">
    <source>
        <dbReference type="ARBA" id="ARBA00022848"/>
    </source>
</evidence>
<accession>A0A2G8L6J9</accession>
<dbReference type="EC" id="1.14.14.1" evidence="5"/>
<keyword evidence="16" id="KW-0812">Transmembrane</keyword>
<dbReference type="PRINTS" id="PR00463">
    <property type="entry name" value="EP450I"/>
</dbReference>
<evidence type="ECO:0000256" key="15">
    <source>
        <dbReference type="RuleBase" id="RU000461"/>
    </source>
</evidence>
<dbReference type="InterPro" id="IPR036396">
    <property type="entry name" value="Cyt_P450_sf"/>
</dbReference>
<feature type="binding site" description="axial binding residue" evidence="14">
    <location>
        <position position="485"/>
    </location>
    <ligand>
        <name>heme</name>
        <dbReference type="ChEBI" id="CHEBI:30413"/>
    </ligand>
    <ligandPart>
        <name>Fe</name>
        <dbReference type="ChEBI" id="CHEBI:18248"/>
    </ligandPart>
</feature>
<keyword evidence="9" id="KW-0492">Microsome</keyword>
<dbReference type="InterPro" id="IPR002401">
    <property type="entry name" value="Cyt_P450_E_grp-I"/>
</dbReference>
<comment type="similarity">
    <text evidence="4 15">Belongs to the cytochrome P450 family.</text>
</comment>
<dbReference type="FunFam" id="1.10.630.10:FF:000238">
    <property type="entry name" value="Cytochrome P450 2A6"/>
    <property type="match status" value="1"/>
</dbReference>
<evidence type="ECO:0000256" key="3">
    <source>
        <dbReference type="ARBA" id="ARBA00004406"/>
    </source>
</evidence>
<dbReference type="GO" id="GO:0004508">
    <property type="term" value="F:steroid 17-alpha-monooxygenase activity"/>
    <property type="evidence" value="ECO:0007669"/>
    <property type="project" value="TreeGrafter"/>
</dbReference>
<evidence type="ECO:0000313" key="18">
    <source>
        <dbReference type="Proteomes" id="UP000230750"/>
    </source>
</evidence>
<evidence type="ECO:0000256" key="16">
    <source>
        <dbReference type="SAM" id="Phobius"/>
    </source>
</evidence>
<evidence type="ECO:0000256" key="5">
    <source>
        <dbReference type="ARBA" id="ARBA00012109"/>
    </source>
</evidence>
<evidence type="ECO:0000313" key="17">
    <source>
        <dbReference type="EMBL" id="PIK55899.1"/>
    </source>
</evidence>
<keyword evidence="16" id="KW-1133">Transmembrane helix</keyword>
<evidence type="ECO:0000256" key="6">
    <source>
        <dbReference type="ARBA" id="ARBA00022617"/>
    </source>
</evidence>
<dbReference type="Proteomes" id="UP000230750">
    <property type="component" value="Unassembled WGS sequence"/>
</dbReference>
<dbReference type="PROSITE" id="PS00086">
    <property type="entry name" value="CYTOCHROME_P450"/>
    <property type="match status" value="1"/>
</dbReference>
<protein>
    <recommendedName>
        <fullName evidence="5">unspecific monooxygenase</fullName>
        <ecNumber evidence="5">1.14.14.1</ecNumber>
    </recommendedName>
</protein>
<dbReference type="EMBL" id="MRZV01000196">
    <property type="protein sequence ID" value="PIK55899.1"/>
    <property type="molecule type" value="Genomic_DNA"/>
</dbReference>
<dbReference type="PANTHER" id="PTHR24289">
    <property type="entry name" value="STEROID 17-ALPHA-HYDROXYLASE/17,20 LYASE"/>
    <property type="match status" value="1"/>
</dbReference>
<dbReference type="InterPro" id="IPR001128">
    <property type="entry name" value="Cyt_P450"/>
</dbReference>
<proteinExistence type="inferred from homology"/>
<comment type="subcellular location">
    <subcellularLocation>
        <location evidence="3">Endoplasmic reticulum membrane</location>
        <topology evidence="3">Peripheral membrane protein</topology>
    </subcellularLocation>
    <subcellularLocation>
        <location evidence="2">Microsome membrane</location>
        <topology evidence="2">Peripheral membrane protein</topology>
    </subcellularLocation>
</comment>
<keyword evidence="10 15" id="KW-0560">Oxidoreductase</keyword>
<dbReference type="GO" id="GO:0020037">
    <property type="term" value="F:heme binding"/>
    <property type="evidence" value="ECO:0007669"/>
    <property type="project" value="InterPro"/>
</dbReference>
<dbReference type="GO" id="GO:0042446">
    <property type="term" value="P:hormone biosynthetic process"/>
    <property type="evidence" value="ECO:0007669"/>
    <property type="project" value="TreeGrafter"/>
</dbReference>
<dbReference type="STRING" id="307972.A0A2G8L6J9"/>
<dbReference type="AlphaFoldDB" id="A0A2G8L6J9"/>
<dbReference type="Pfam" id="PF00067">
    <property type="entry name" value="p450"/>
    <property type="match status" value="1"/>
</dbReference>
<comment type="cofactor">
    <cofactor evidence="1 14">
        <name>heme</name>
        <dbReference type="ChEBI" id="CHEBI:30413"/>
    </cofactor>
</comment>
<evidence type="ECO:0000256" key="10">
    <source>
        <dbReference type="ARBA" id="ARBA00023002"/>
    </source>
</evidence>
<keyword evidence="7 14" id="KW-0479">Metal-binding</keyword>
<dbReference type="PANTHER" id="PTHR24289:SF21">
    <property type="entry name" value="CYTOCHROME P450 1A"/>
    <property type="match status" value="1"/>
</dbReference>
<dbReference type="InterPro" id="IPR017972">
    <property type="entry name" value="Cyt_P450_CS"/>
</dbReference>
<organism evidence="17 18">
    <name type="scientific">Stichopus japonicus</name>
    <name type="common">Sea cucumber</name>
    <dbReference type="NCBI Taxonomy" id="307972"/>
    <lineage>
        <taxon>Eukaryota</taxon>
        <taxon>Metazoa</taxon>
        <taxon>Echinodermata</taxon>
        <taxon>Eleutherozoa</taxon>
        <taxon>Echinozoa</taxon>
        <taxon>Holothuroidea</taxon>
        <taxon>Aspidochirotacea</taxon>
        <taxon>Aspidochirotida</taxon>
        <taxon>Stichopodidae</taxon>
        <taxon>Apostichopus</taxon>
    </lineage>
</organism>
<sequence length="538" mass="60829">MMLDVSAAANHQFHPGNEQLGLTSVSVALILCSALLLVVGKSKSWKQYKTEQQTVSHTTHGGARPVPGPRGIPIFGNIFQLDDKIHESFMKLAEVYGDVFQIKIASRKIVVLNGTKAIHQALVRQSTDFAGRPDLPSMSVMDETTGRALTFTTHCERWRLHRKISERALRHFTSGRQVETLQSKVMFEVQNLIDFWSNNNEDVDVVLDPERTLQLSASNVIASFLFSKRRELDDPELLSLLNLQRGFSDVFSTANMVDFMPWLLHLAPKVFNNFRSYLNQFKSFFDDTIQEHLEAHAPDADGDIMDYMLTLTDHIDQEELRRVGLNHREVLAATYDFFGAGSDTVPATLMWLLSYMVTHPDIQEAVHRELDSVLGDDNRRTPHLNDRDCLPLTEAVIAEAQRHASVIALTIPHSTTRDTVLGGGYDFEIAKDTIVFVNLHSVHYNRTVFPEPDKFIPQRFLHEDGSINREMTSQLVAFGAGRRRCIGSEIAKVELFLYFSTLMQTFRFSCPEGETVSLQGTSGLVSKPVLKSLRIKRR</sequence>
<evidence type="ECO:0000256" key="13">
    <source>
        <dbReference type="ARBA" id="ARBA00023136"/>
    </source>
</evidence>